<feature type="transmembrane region" description="Helical" evidence="1">
    <location>
        <begin position="167"/>
        <end position="183"/>
    </location>
</feature>
<sequence>MTKRYGLVLILFTLVWLFVCWPWLSGALTIPYDAKAHFQAQIQFLARAIHDGQSPFWTPHVFAGSPQIADPQSLIFSPAILLALLSRDPTFWMVDVFTFSLLLLAGYAVIAFFKDRGWHPAGALLAACITAFGASAAWRIQHIGQIQSHAFLAISLWLLARALQRGTVMWGFCAGLAAGVMIVEPDQVAYLGCIVLAAIIADYLLVRGEIAARFKSRLPMLVAAVAGGALVVTGPLLMTLLFAEASNRPDISFAEATRGSLSPAAFLTFLFGDLFAAAERTRPYWGPSSEIWSPQNYFLSPNMTQTYCGALAALLLGVSFASRLLWVREMRVYACLLVFNVIYAFGNFTPVFQWMFNLLPGIDAFRRPADATFTFGFIIAIVSGYVLHALIAGKVVFTVWRWRLLAIAMISASAAALVAGYSVGHFLDATRHLGRGLLWLAAGGALLTALMHRSVLRPNRYYAPVMLFLLAVFLAADFSANNGPSESTGLPPKTYEALKPDTDNATIKFLRSHTQVAAKDARRDRVELLGVGFIWPNLGMVHGFDHTLGYNPLRLADFTAATGAGDTIAGPDQRHFTKLFPSYRCVLADLLGLRFIASSVPIEQIDKRIMPGDLTIVERTKDAIIYENKRALPRALFVRDFQVADFDQLISSGQWPDFDPRRTVLLENAPDPVNVPAVRENIRLTAAETALRESGPHVSALQLNEYHNTIIRLTVDSSTSGFVVLNDVWHPWWRATIDGEAVDILKANVLFRAVAVSPGRHEIVFEFKPFAGAIAELGERLFDQQ</sequence>
<dbReference type="InterPro" id="IPR018580">
    <property type="entry name" value="Uncharacterised_YfhO"/>
</dbReference>
<comment type="caution">
    <text evidence="2">The sequence shown here is derived from an EMBL/GenBank/DDBJ whole genome shotgun (WGS) entry which is preliminary data.</text>
</comment>
<feature type="transmembrane region" description="Helical" evidence="1">
    <location>
        <begin position="91"/>
        <end position="113"/>
    </location>
</feature>
<feature type="transmembrane region" description="Helical" evidence="1">
    <location>
        <begin position="375"/>
        <end position="397"/>
    </location>
</feature>
<evidence type="ECO:0000256" key="1">
    <source>
        <dbReference type="SAM" id="Phobius"/>
    </source>
</evidence>
<feature type="transmembrane region" description="Helical" evidence="1">
    <location>
        <begin position="433"/>
        <end position="450"/>
    </location>
</feature>
<feature type="transmembrane region" description="Helical" evidence="1">
    <location>
        <begin position="404"/>
        <end position="427"/>
    </location>
</feature>
<feature type="transmembrane region" description="Helical" evidence="1">
    <location>
        <begin position="189"/>
        <end position="206"/>
    </location>
</feature>
<dbReference type="AlphaFoldDB" id="A0A1W9HQI7"/>
<evidence type="ECO:0008006" key="4">
    <source>
        <dbReference type="Google" id="ProtNLM"/>
    </source>
</evidence>
<name>A0A1W9HQI7_9HYPH</name>
<evidence type="ECO:0000313" key="3">
    <source>
        <dbReference type="Proteomes" id="UP000192872"/>
    </source>
</evidence>
<evidence type="ECO:0000313" key="2">
    <source>
        <dbReference type="EMBL" id="OQW49511.1"/>
    </source>
</evidence>
<keyword evidence="1" id="KW-0472">Membrane</keyword>
<feature type="transmembrane region" description="Helical" evidence="1">
    <location>
        <begin position="304"/>
        <end position="326"/>
    </location>
</feature>
<keyword evidence="1" id="KW-1133">Transmembrane helix</keyword>
<dbReference type="Proteomes" id="UP000192872">
    <property type="component" value="Unassembled WGS sequence"/>
</dbReference>
<feature type="transmembrane region" description="Helical" evidence="1">
    <location>
        <begin position="120"/>
        <end position="138"/>
    </location>
</feature>
<feature type="transmembrane region" description="Helical" evidence="1">
    <location>
        <begin position="218"/>
        <end position="243"/>
    </location>
</feature>
<protein>
    <recommendedName>
        <fullName evidence="4">YfhO family protein</fullName>
    </recommendedName>
</protein>
<dbReference type="STRING" id="1827387.A4S15_01875"/>
<feature type="transmembrane region" description="Helical" evidence="1">
    <location>
        <begin position="462"/>
        <end position="480"/>
    </location>
</feature>
<proteinExistence type="predicted"/>
<organism evidence="2 3">
    <name type="scientific">Candidatus Raskinella chloraquaticus</name>
    <dbReference type="NCBI Taxonomy" id="1951219"/>
    <lineage>
        <taxon>Bacteria</taxon>
        <taxon>Pseudomonadati</taxon>
        <taxon>Pseudomonadota</taxon>
        <taxon>Alphaproteobacteria</taxon>
        <taxon>Hyphomicrobiales</taxon>
        <taxon>Phreatobacteraceae</taxon>
        <taxon>Candidatus Raskinella</taxon>
    </lineage>
</organism>
<gene>
    <name evidence="2" type="ORF">A4S15_01875</name>
</gene>
<keyword evidence="1" id="KW-0812">Transmembrane</keyword>
<dbReference type="RefSeq" id="WP_376800061.1">
    <property type="nucleotide sequence ID" value="NZ_DBNB01000019.1"/>
</dbReference>
<dbReference type="EMBL" id="LWDL01000031">
    <property type="protein sequence ID" value="OQW49511.1"/>
    <property type="molecule type" value="Genomic_DNA"/>
</dbReference>
<reference evidence="2 3" key="1">
    <citation type="journal article" date="2017" name="Water Res.">
        <title>Comammox in drinking water systems.</title>
        <authorList>
            <person name="Wang Y."/>
            <person name="Ma L."/>
            <person name="Mao Y."/>
            <person name="Jiang X."/>
            <person name="Xia Y."/>
            <person name="Yu K."/>
            <person name="Li B."/>
            <person name="Zhang T."/>
        </authorList>
    </citation>
    <scope>NUCLEOTIDE SEQUENCE [LARGE SCALE GENOMIC DNA]</scope>
    <source>
        <strain evidence="2">SG_bin8</strain>
    </source>
</reference>
<feature type="transmembrane region" description="Helical" evidence="1">
    <location>
        <begin position="333"/>
        <end position="355"/>
    </location>
</feature>
<accession>A0A1W9HQI7</accession>
<dbReference type="PANTHER" id="PTHR38454">
    <property type="entry name" value="INTEGRAL MEMBRANE PROTEIN-RELATED"/>
    <property type="match status" value="1"/>
</dbReference>
<dbReference type="PANTHER" id="PTHR38454:SF1">
    <property type="entry name" value="INTEGRAL MEMBRANE PROTEIN"/>
    <property type="match status" value="1"/>
</dbReference>